<feature type="compositionally biased region" description="Polar residues" evidence="4">
    <location>
        <begin position="119"/>
        <end position="128"/>
    </location>
</feature>
<feature type="compositionally biased region" description="Polar residues" evidence="4">
    <location>
        <begin position="578"/>
        <end position="594"/>
    </location>
</feature>
<feature type="compositionally biased region" description="Basic and acidic residues" evidence="4">
    <location>
        <begin position="44"/>
        <end position="68"/>
    </location>
</feature>
<dbReference type="PANTHER" id="PTHR22938:SF0">
    <property type="entry name" value="E3 UBIQUITIN-PROTEIN LIGASE ZNF598"/>
    <property type="match status" value="1"/>
</dbReference>
<dbReference type="PROSITE" id="PS00518">
    <property type="entry name" value="ZF_RING_1"/>
    <property type="match status" value="1"/>
</dbReference>
<feature type="region of interest" description="Disordered" evidence="4">
    <location>
        <begin position="1"/>
        <end position="144"/>
    </location>
</feature>
<dbReference type="Pfam" id="PF25447">
    <property type="entry name" value="RING_ZNF598"/>
    <property type="match status" value="1"/>
</dbReference>
<feature type="domain" description="C2H2-type" evidence="5">
    <location>
        <begin position="365"/>
        <end position="386"/>
    </location>
</feature>
<organism evidence="6 7">
    <name type="scientific">Cyanidioschyzon merolae (strain NIES-3377 / 10D)</name>
    <name type="common">Unicellular red alga</name>
    <dbReference type="NCBI Taxonomy" id="280699"/>
    <lineage>
        <taxon>Eukaryota</taxon>
        <taxon>Rhodophyta</taxon>
        <taxon>Bangiophyceae</taxon>
        <taxon>Cyanidiales</taxon>
        <taxon>Cyanidiaceae</taxon>
        <taxon>Cyanidioschyzon</taxon>
    </lineage>
</organism>
<dbReference type="GeneID" id="16998133"/>
<feature type="compositionally biased region" description="Polar residues" evidence="4">
    <location>
        <begin position="475"/>
        <end position="490"/>
    </location>
</feature>
<dbReference type="PROSITE" id="PS00028">
    <property type="entry name" value="ZINC_FINGER_C2H2_1"/>
    <property type="match status" value="1"/>
</dbReference>
<dbReference type="GO" id="GO:0016567">
    <property type="term" value="P:protein ubiquitination"/>
    <property type="evidence" value="ECO:0007669"/>
    <property type="project" value="TreeGrafter"/>
</dbReference>
<evidence type="ECO:0000313" key="7">
    <source>
        <dbReference type="Proteomes" id="UP000007014"/>
    </source>
</evidence>
<feature type="compositionally biased region" description="Low complexity" evidence="4">
    <location>
        <begin position="17"/>
        <end position="28"/>
    </location>
</feature>
<dbReference type="OMA" id="AHEHTLH"/>
<sequence>MWERLQSFATQSKATHDSNSTTDTPSTSEPRLEGTWSRIGSTRADSHEKEHTSAAACEHKSIGDKASRGEATGFASAAESHRSPGPTPRSHRSATAPNEQQQRRQQQRPAPANKGGRLETSNNRTEPSSAPRGPSDDAQEPAVSSLRERPLGFGQTVAPACSSTELSDSRAETGSESVCLVCRERATFWAIGSCAHRICLLCAHRIRCLYRLRRCVVCNQDLEEMLVIPAGEMQSSPELKQDATTDSNPDIAQDMWDATAAMKYSNRTAWEQMRALQIPTCPACGFQSASPSGLRRHVQKTHPSYALCEVCAGSGRKYWAELRLYPVRTKAVHSRAARSSPEERMSGGSRDGTLRDHLRSEHAECRFCKRFYYDDDALYEHLTQSHETCALCERDGIQYVYYRNFEALEEHYRSAHYVCDAPSCRGLAFATLLDLQAHQRRACPGAHQSTASSATALGRTFRFQELQQQQQQQQRSGQSSWNVSETSSARQYDGIIHRRDEPTITAARRRGFSGSAVVYASATESTTEQVALRRTPETSESRNRQRQTVDQRPRTDHDTLPCDSMAHAADARYRPYETNASNSDPRFATSNPGIGTNHRQRQALDTEVAHSSRDVQSQRAGDAEFRTAADHAMHPIPKTEEEAMRRGARLLERVKALLRAESPGGQESWLAFCAHCERLVRGELQAGACVQALERLLMESGASRSVAAAILFEMCALQPDPRLREALFAACRALAAHPRVQSNEAPPAGNLPATRTLSSVVRNTNAHQLSSNARARAQIPPGPDAFPCLRRTSTPAAAADASTHASATERRGRLSASARIDASAPGEGAHNLSNSISDTENALAMMRVGGVESPGTPQQSCNAGRSAVSSSAQATRFDGGTLFEPGRGGKVLHVAQLAREHQAQRLERGVWIGRRGFAWEHERDAQRRLAAKTQLKDIAATRSPESSAS</sequence>
<dbReference type="HOGENOM" id="CLU_310227_0_0_1"/>
<dbReference type="eggNOG" id="KOG2231">
    <property type="taxonomic scope" value="Eukaryota"/>
</dbReference>
<accession>M1VCS5</accession>
<feature type="compositionally biased region" description="Basic and acidic residues" evidence="4">
    <location>
        <begin position="534"/>
        <end position="560"/>
    </location>
</feature>
<reference evidence="6 7" key="2">
    <citation type="journal article" date="2007" name="BMC Biol.">
        <title>A 100%-complete sequence reveals unusually simple genomic features in the hot-spring red alga Cyanidioschyzon merolae.</title>
        <authorList>
            <person name="Nozaki H."/>
            <person name="Takano H."/>
            <person name="Misumi O."/>
            <person name="Terasawa K."/>
            <person name="Matsuzaki M."/>
            <person name="Maruyama S."/>
            <person name="Nishida K."/>
            <person name="Yagisawa F."/>
            <person name="Yoshida Y."/>
            <person name="Fujiwara T."/>
            <person name="Takio S."/>
            <person name="Tamura K."/>
            <person name="Chung S.J."/>
            <person name="Nakamura S."/>
            <person name="Kuroiwa H."/>
            <person name="Tanaka K."/>
            <person name="Sato N."/>
            <person name="Kuroiwa T."/>
        </authorList>
    </citation>
    <scope>NUCLEOTIDE SEQUENCE [LARGE SCALE GENOMIC DNA]</scope>
    <source>
        <strain evidence="6 7">10D</strain>
    </source>
</reference>
<evidence type="ECO:0000256" key="2">
    <source>
        <dbReference type="ARBA" id="ARBA00022771"/>
    </source>
</evidence>
<keyword evidence="2 6" id="KW-0863">Zinc-finger</keyword>
<dbReference type="OrthoDB" id="5115at2759"/>
<evidence type="ECO:0000256" key="3">
    <source>
        <dbReference type="ARBA" id="ARBA00022833"/>
    </source>
</evidence>
<dbReference type="GO" id="GO:0008270">
    <property type="term" value="F:zinc ion binding"/>
    <property type="evidence" value="ECO:0007669"/>
    <property type="project" value="UniProtKB-KW"/>
</dbReference>
<dbReference type="InterPro" id="IPR013087">
    <property type="entry name" value="Znf_C2H2_type"/>
</dbReference>
<feature type="region of interest" description="Disordered" evidence="4">
    <location>
        <begin position="465"/>
        <end position="508"/>
    </location>
</feature>
<dbReference type="GO" id="GO:0072344">
    <property type="term" value="P:rescue of stalled ribosome"/>
    <property type="evidence" value="ECO:0007669"/>
    <property type="project" value="InterPro"/>
</dbReference>
<dbReference type="InterPro" id="IPR017907">
    <property type="entry name" value="Znf_RING_CS"/>
</dbReference>
<dbReference type="GO" id="GO:0061630">
    <property type="term" value="F:ubiquitin protein ligase activity"/>
    <property type="evidence" value="ECO:0007669"/>
    <property type="project" value="InterPro"/>
</dbReference>
<reference evidence="6 7" key="1">
    <citation type="journal article" date="2004" name="Nature">
        <title>Genome sequence of the ultrasmall unicellular red alga Cyanidioschyzon merolae 10D.</title>
        <authorList>
            <person name="Matsuzaki M."/>
            <person name="Misumi O."/>
            <person name="Shin-i T."/>
            <person name="Maruyama S."/>
            <person name="Takahara M."/>
            <person name="Miyagishima S."/>
            <person name="Mori T."/>
            <person name="Nishida K."/>
            <person name="Yagisawa F."/>
            <person name="Nishida K."/>
            <person name="Yoshida Y."/>
            <person name="Nishimura Y."/>
            <person name="Nakao S."/>
            <person name="Kobayashi T."/>
            <person name="Momoyama Y."/>
            <person name="Higashiyama T."/>
            <person name="Minoda A."/>
            <person name="Sano M."/>
            <person name="Nomoto H."/>
            <person name="Oishi K."/>
            <person name="Hayashi H."/>
            <person name="Ohta F."/>
            <person name="Nishizaka S."/>
            <person name="Haga S."/>
            <person name="Miura S."/>
            <person name="Morishita T."/>
            <person name="Kabeya Y."/>
            <person name="Terasawa K."/>
            <person name="Suzuki Y."/>
            <person name="Ishii Y."/>
            <person name="Asakawa S."/>
            <person name="Takano H."/>
            <person name="Ohta N."/>
            <person name="Kuroiwa H."/>
            <person name="Tanaka K."/>
            <person name="Shimizu N."/>
            <person name="Sugano S."/>
            <person name="Sato N."/>
            <person name="Nozaki H."/>
            <person name="Ogasawara N."/>
            <person name="Kohara Y."/>
            <person name="Kuroiwa T."/>
        </authorList>
    </citation>
    <scope>NUCLEOTIDE SEQUENCE [LARGE SCALE GENOMIC DNA]</scope>
    <source>
        <strain evidence="6 7">10D</strain>
    </source>
</reference>
<dbReference type="Pfam" id="PF23230">
    <property type="entry name" value="zf-C2H2_13"/>
    <property type="match status" value="1"/>
</dbReference>
<dbReference type="GO" id="GO:0043022">
    <property type="term" value="F:ribosome binding"/>
    <property type="evidence" value="ECO:0007669"/>
    <property type="project" value="TreeGrafter"/>
</dbReference>
<dbReference type="KEGG" id="cme:CYME_CMT374C"/>
<proteinExistence type="predicted"/>
<feature type="region of interest" description="Disordered" evidence="4">
    <location>
        <begin position="333"/>
        <end position="353"/>
    </location>
</feature>
<dbReference type="Gramene" id="CMT374CT">
    <property type="protein sequence ID" value="CMT374CT"/>
    <property type="gene ID" value="CMT374C"/>
</dbReference>
<evidence type="ECO:0000256" key="4">
    <source>
        <dbReference type="SAM" id="MobiDB-lite"/>
    </source>
</evidence>
<evidence type="ECO:0000259" key="5">
    <source>
        <dbReference type="PROSITE" id="PS00028"/>
    </source>
</evidence>
<dbReference type="STRING" id="280699.M1VCS5"/>
<dbReference type="PANTHER" id="PTHR22938">
    <property type="entry name" value="ZINC FINGER PROTEIN 598"/>
    <property type="match status" value="1"/>
</dbReference>
<dbReference type="AlphaFoldDB" id="M1VCS5"/>
<dbReference type="InterPro" id="IPR044288">
    <property type="entry name" value="ZNF598/HEL2"/>
</dbReference>
<dbReference type="RefSeq" id="XP_005539360.1">
    <property type="nucleotide sequence ID" value="XM_005539303.1"/>
</dbReference>
<keyword evidence="7" id="KW-1185">Reference proteome</keyword>
<dbReference type="InterPro" id="IPR056437">
    <property type="entry name" value="Znf-C2H2_ZNF598/HEL2"/>
</dbReference>
<evidence type="ECO:0000256" key="1">
    <source>
        <dbReference type="ARBA" id="ARBA00022723"/>
    </source>
</evidence>
<keyword evidence="1" id="KW-0479">Metal-binding</keyword>
<protein>
    <submittedName>
        <fullName evidence="6">Zinc-finger protein</fullName>
    </submittedName>
</protein>
<keyword evidence="3" id="KW-0862">Zinc</keyword>
<name>M1VCS5_CYAM1</name>
<feature type="compositionally biased region" description="Low complexity" evidence="4">
    <location>
        <begin position="794"/>
        <end position="806"/>
    </location>
</feature>
<feature type="region of interest" description="Disordered" evidence="4">
    <location>
        <begin position="523"/>
        <end position="618"/>
    </location>
</feature>
<dbReference type="SMART" id="SM00355">
    <property type="entry name" value="ZnF_C2H2"/>
    <property type="match status" value="4"/>
</dbReference>
<evidence type="ECO:0000313" key="6">
    <source>
        <dbReference type="EMBL" id="BAM83324.1"/>
    </source>
</evidence>
<gene>
    <name evidence="6" type="ORF">CYME_CMT374C</name>
</gene>
<feature type="compositionally biased region" description="Basic and acidic residues" evidence="4">
    <location>
        <begin position="602"/>
        <end position="613"/>
    </location>
</feature>
<dbReference type="EMBL" id="AP006502">
    <property type="protein sequence ID" value="BAM83324.1"/>
    <property type="molecule type" value="Genomic_DNA"/>
</dbReference>
<feature type="region of interest" description="Disordered" evidence="4">
    <location>
        <begin position="794"/>
        <end position="834"/>
    </location>
</feature>
<dbReference type="Proteomes" id="UP000007014">
    <property type="component" value="Chromosome 20"/>
</dbReference>